<dbReference type="EMBL" id="WQRF01000001">
    <property type="protein sequence ID" value="MVS97689.1"/>
    <property type="molecule type" value="Genomic_DNA"/>
</dbReference>
<dbReference type="PROSITE" id="PS50887">
    <property type="entry name" value="GGDEF"/>
    <property type="match status" value="1"/>
</dbReference>
<dbReference type="GO" id="GO:0043709">
    <property type="term" value="P:cell adhesion involved in single-species biofilm formation"/>
    <property type="evidence" value="ECO:0007669"/>
    <property type="project" value="TreeGrafter"/>
</dbReference>
<dbReference type="InterPro" id="IPR043128">
    <property type="entry name" value="Rev_trsase/Diguanyl_cyclase"/>
</dbReference>
<dbReference type="GO" id="GO:0052621">
    <property type="term" value="F:diguanylate cyclase activity"/>
    <property type="evidence" value="ECO:0007669"/>
    <property type="project" value="UniProtKB-EC"/>
</dbReference>
<evidence type="ECO:0000313" key="5">
    <source>
        <dbReference type="Proteomes" id="UP000438106"/>
    </source>
</evidence>
<dbReference type="Gene3D" id="3.30.70.270">
    <property type="match status" value="1"/>
</dbReference>
<reference evidence="4 5" key="1">
    <citation type="submission" date="2019-12" db="EMBL/GenBank/DDBJ databases">
        <title>Devosia maris sp. nov., isolated from the deep seawater.</title>
        <authorList>
            <person name="Liu Y."/>
        </authorList>
    </citation>
    <scope>NUCLEOTIDE SEQUENCE [LARGE SCALE GENOMIC DNA]</scope>
    <source>
        <strain evidence="4 5">L53-10-65</strain>
    </source>
</reference>
<sequence>MFPEAPLATAAAFCEGVRVAIGNADRDKIAPDMKVTVSIGVAAGDGMRLTGELMQLADSRLYLANAGGRDRVVAGEPLASWHAG</sequence>
<organism evidence="4 5">
    <name type="scientific">Devosia marina</name>
    <dbReference type="NCBI Taxonomy" id="2683198"/>
    <lineage>
        <taxon>Bacteria</taxon>
        <taxon>Pseudomonadati</taxon>
        <taxon>Pseudomonadota</taxon>
        <taxon>Alphaproteobacteria</taxon>
        <taxon>Hyphomicrobiales</taxon>
        <taxon>Devosiaceae</taxon>
        <taxon>Devosia</taxon>
    </lineage>
</organism>
<dbReference type="GO" id="GO:0005886">
    <property type="term" value="C:plasma membrane"/>
    <property type="evidence" value="ECO:0007669"/>
    <property type="project" value="TreeGrafter"/>
</dbReference>
<dbReference type="InterPro" id="IPR029787">
    <property type="entry name" value="Nucleotide_cyclase"/>
</dbReference>
<name>A0A7X3FN81_9HYPH</name>
<evidence type="ECO:0000256" key="1">
    <source>
        <dbReference type="ARBA" id="ARBA00012528"/>
    </source>
</evidence>
<dbReference type="AlphaFoldDB" id="A0A7X3FN81"/>
<gene>
    <name evidence="4" type="ORF">GO014_01420</name>
</gene>
<dbReference type="EC" id="2.7.7.65" evidence="1"/>
<dbReference type="SUPFAM" id="SSF55073">
    <property type="entry name" value="Nucleotide cyclase"/>
    <property type="match status" value="1"/>
</dbReference>
<evidence type="ECO:0000313" key="4">
    <source>
        <dbReference type="EMBL" id="MVS97689.1"/>
    </source>
</evidence>
<dbReference type="InterPro" id="IPR000160">
    <property type="entry name" value="GGDEF_dom"/>
</dbReference>
<proteinExistence type="predicted"/>
<protein>
    <recommendedName>
        <fullName evidence="1">diguanylate cyclase</fullName>
        <ecNumber evidence="1">2.7.7.65</ecNumber>
    </recommendedName>
</protein>
<dbReference type="Proteomes" id="UP000438106">
    <property type="component" value="Unassembled WGS sequence"/>
</dbReference>
<accession>A0A7X3FN81</accession>
<evidence type="ECO:0000259" key="3">
    <source>
        <dbReference type="PROSITE" id="PS50887"/>
    </source>
</evidence>
<dbReference type="PANTHER" id="PTHR45138:SF9">
    <property type="entry name" value="DIGUANYLATE CYCLASE DGCM-RELATED"/>
    <property type="match status" value="1"/>
</dbReference>
<keyword evidence="5" id="KW-1185">Reference proteome</keyword>
<dbReference type="InterPro" id="IPR050469">
    <property type="entry name" value="Diguanylate_Cyclase"/>
</dbReference>
<comment type="caution">
    <text evidence="4">The sequence shown here is derived from an EMBL/GenBank/DDBJ whole genome shotgun (WGS) entry which is preliminary data.</text>
</comment>
<dbReference type="GO" id="GO:1902201">
    <property type="term" value="P:negative regulation of bacterial-type flagellum-dependent cell motility"/>
    <property type="evidence" value="ECO:0007669"/>
    <property type="project" value="TreeGrafter"/>
</dbReference>
<comment type="catalytic activity">
    <reaction evidence="2">
        <text>2 GTP = 3',3'-c-di-GMP + 2 diphosphate</text>
        <dbReference type="Rhea" id="RHEA:24898"/>
        <dbReference type="ChEBI" id="CHEBI:33019"/>
        <dbReference type="ChEBI" id="CHEBI:37565"/>
        <dbReference type="ChEBI" id="CHEBI:58805"/>
        <dbReference type="EC" id="2.7.7.65"/>
    </reaction>
</comment>
<feature type="domain" description="GGDEF" evidence="3">
    <location>
        <begin position="1"/>
        <end position="77"/>
    </location>
</feature>
<dbReference type="PANTHER" id="PTHR45138">
    <property type="entry name" value="REGULATORY COMPONENTS OF SENSORY TRANSDUCTION SYSTEM"/>
    <property type="match status" value="1"/>
</dbReference>
<evidence type="ECO:0000256" key="2">
    <source>
        <dbReference type="ARBA" id="ARBA00034247"/>
    </source>
</evidence>